<organism evidence="3 4">
    <name type="scientific">Gemmatimonas phototrophica</name>
    <dbReference type="NCBI Taxonomy" id="1379270"/>
    <lineage>
        <taxon>Bacteria</taxon>
        <taxon>Pseudomonadati</taxon>
        <taxon>Gemmatimonadota</taxon>
        <taxon>Gemmatimonadia</taxon>
        <taxon>Gemmatimonadales</taxon>
        <taxon>Gemmatimonadaceae</taxon>
        <taxon>Gemmatimonas</taxon>
    </lineage>
</organism>
<proteinExistence type="predicted"/>
<evidence type="ECO:0000313" key="3">
    <source>
        <dbReference type="EMBL" id="AMW06916.1"/>
    </source>
</evidence>
<dbReference type="EMBL" id="CP011454">
    <property type="protein sequence ID" value="AMW06916.1"/>
    <property type="molecule type" value="Genomic_DNA"/>
</dbReference>
<dbReference type="PROSITE" id="PS50234">
    <property type="entry name" value="VWFA"/>
    <property type="match status" value="1"/>
</dbReference>
<evidence type="ECO:0000256" key="1">
    <source>
        <dbReference type="SAM" id="MobiDB-lite"/>
    </source>
</evidence>
<dbReference type="Gene3D" id="3.40.50.410">
    <property type="entry name" value="von Willebrand factor, type A domain"/>
    <property type="match status" value="1"/>
</dbReference>
<feature type="domain" description="VWFA" evidence="2">
    <location>
        <begin position="182"/>
        <end position="356"/>
    </location>
</feature>
<evidence type="ECO:0000313" key="4">
    <source>
        <dbReference type="Proteomes" id="UP000076404"/>
    </source>
</evidence>
<reference evidence="3 4" key="2">
    <citation type="journal article" date="2016" name="Environ. Microbiol. Rep.">
        <title>Metagenomic evidence for the presence of phototrophic Gemmatimonadetes bacteria in diverse environments.</title>
        <authorList>
            <person name="Zeng Y."/>
            <person name="Baumbach J."/>
            <person name="Barbosa E.G."/>
            <person name="Azevedo V."/>
            <person name="Zhang C."/>
            <person name="Koblizek M."/>
        </authorList>
    </citation>
    <scope>NUCLEOTIDE SEQUENCE [LARGE SCALE GENOMIC DNA]</scope>
    <source>
        <strain evidence="3 4">AP64</strain>
    </source>
</reference>
<gene>
    <name evidence="3" type="ORF">GEMMAAP_15440</name>
</gene>
<dbReference type="InterPro" id="IPR022156">
    <property type="entry name" value="Uncharacterised_YfbK_N"/>
</dbReference>
<feature type="region of interest" description="Disordered" evidence="1">
    <location>
        <begin position="1"/>
        <end position="30"/>
    </location>
</feature>
<dbReference type="Pfam" id="PF12034">
    <property type="entry name" value="YfbK_C"/>
    <property type="match status" value="1"/>
</dbReference>
<dbReference type="Pfam" id="PF00092">
    <property type="entry name" value="VWA"/>
    <property type="match status" value="1"/>
</dbReference>
<feature type="compositionally biased region" description="Polar residues" evidence="1">
    <location>
        <begin position="1"/>
        <end position="17"/>
    </location>
</feature>
<dbReference type="InterPro" id="IPR051266">
    <property type="entry name" value="CLCR"/>
</dbReference>
<dbReference type="PANTHER" id="PTHR10579:SF43">
    <property type="entry name" value="ZINC FINGER (C3HC4-TYPE RING FINGER) FAMILY PROTEIN"/>
    <property type="match status" value="1"/>
</dbReference>
<dbReference type="Pfam" id="PF12450">
    <property type="entry name" value="vWF_A"/>
    <property type="match status" value="1"/>
</dbReference>
<dbReference type="Proteomes" id="UP000076404">
    <property type="component" value="Chromosome"/>
</dbReference>
<dbReference type="CDD" id="cd01465">
    <property type="entry name" value="vWA_subgroup"/>
    <property type="match status" value="1"/>
</dbReference>
<dbReference type="InterPro" id="IPR002035">
    <property type="entry name" value="VWF_A"/>
</dbReference>
<sequence length="552" mass="60108">MSFTMARTTMSLSQTVVTAERSRPERASNAPASIATVAGAPPAPMGRIVAVRPINSGERVAADNGKAGTIRRMNREQYDRIEDNPFLGVKNNPLSTFSIDVDRASYTNVRRFLQGSTRPPKDAVRIEEFINYFPYQLPEPRGNDPVSISSEVIAAPWQPQHKLVRVALQAKRIETANLPPNNLVFLLDVSGSMNEWNKLPLVKQALRLLVDQLRPQDRVAIVTYAGAAGLVLPSTSGDEKVRILSALDRLEAGGSTAGGAGIDLAYRTAREHFLPNGNNRVILATDGDFNVGPSSDSELERMVEQRRREGTYLTVLGFGTGNYQASKMEKLAKVGNGNAAYVDNISEARKVLVEEMGATLLTVANDVKLQVEFNPAAVQAYRLIGYENRLLATEDFNDDTKDAGDIGAGHQVTALYEVVPVGVRGTVNIRGIDSLRYVTPDRSMGAPASGGADELLFVKLRYKRPGQSTSQLMSHAVPSRTVRASQDMRFVSAVASFGMLLRDSEYKGNSSAAQVLEQARAALGEDIGGYRAEFVQLVERWRALGVTAGERR</sequence>
<dbReference type="SUPFAM" id="SSF53300">
    <property type="entry name" value="vWA-like"/>
    <property type="match status" value="1"/>
</dbReference>
<protein>
    <recommendedName>
        <fullName evidence="2">VWFA domain-containing protein</fullName>
    </recommendedName>
</protein>
<dbReference type="SMART" id="SM00327">
    <property type="entry name" value="VWA"/>
    <property type="match status" value="1"/>
</dbReference>
<dbReference type="InterPro" id="IPR036465">
    <property type="entry name" value="vWFA_dom_sf"/>
</dbReference>
<dbReference type="InterPro" id="IPR021908">
    <property type="entry name" value="YfbK_C"/>
</dbReference>
<accession>A0A143BPF6</accession>
<name>A0A143BPF6_9BACT</name>
<keyword evidence="4" id="KW-1185">Reference proteome</keyword>
<reference evidence="3 4" key="1">
    <citation type="journal article" date="2014" name="Proc. Natl. Acad. Sci. U.S.A.">
        <title>Functional type 2 photosynthetic reaction centers found in the rare bacterial phylum Gemmatimonadetes.</title>
        <authorList>
            <person name="Zeng Y."/>
            <person name="Feng F."/>
            <person name="Medova H."/>
            <person name="Dean J."/>
            <person name="Koblizek M."/>
        </authorList>
    </citation>
    <scope>NUCLEOTIDE SEQUENCE [LARGE SCALE GENOMIC DNA]</scope>
    <source>
        <strain evidence="3 4">AP64</strain>
    </source>
</reference>
<dbReference type="PANTHER" id="PTHR10579">
    <property type="entry name" value="CALCIUM-ACTIVATED CHLORIDE CHANNEL REGULATOR"/>
    <property type="match status" value="1"/>
</dbReference>
<dbReference type="KEGG" id="gph:GEMMAAP_15440"/>
<dbReference type="eggNOG" id="COG2304">
    <property type="taxonomic scope" value="Bacteria"/>
</dbReference>
<dbReference type="AlphaFoldDB" id="A0A143BPF6"/>
<evidence type="ECO:0000259" key="2">
    <source>
        <dbReference type="PROSITE" id="PS50234"/>
    </source>
</evidence>